<dbReference type="PANTHER" id="PTHR35299:SF6">
    <property type="entry name" value="RUBISCO ACCUMULATION FACTOR 1"/>
    <property type="match status" value="1"/>
</dbReference>
<evidence type="ECO:0000259" key="4">
    <source>
        <dbReference type="Pfam" id="PF18578"/>
    </source>
</evidence>
<dbReference type="InterPro" id="IPR040858">
    <property type="entry name" value="Raf1_C"/>
</dbReference>
<dbReference type="InterPro" id="IPR040781">
    <property type="entry name" value="Raf1_HTH"/>
</dbReference>
<feature type="domain" description="Rubisco accumulation factor 1 alpha-helical" evidence="4">
    <location>
        <begin position="198"/>
        <end position="300"/>
    </location>
</feature>
<keyword evidence="1" id="KW-0143">Chaperone</keyword>
<evidence type="ECO:0000256" key="1">
    <source>
        <dbReference type="ARBA" id="ARBA00023186"/>
    </source>
</evidence>
<dbReference type="STRING" id="145388.A0A0D2KB96"/>
<dbReference type="Pfam" id="PF18087">
    <property type="entry name" value="RuBisCo_chap_C"/>
    <property type="match status" value="1"/>
</dbReference>
<proteinExistence type="predicted"/>
<gene>
    <name evidence="6" type="ORF">MNEG_0456</name>
</gene>
<feature type="domain" description="Rubisco accumulation factor 1 helix turn helix" evidence="5">
    <location>
        <begin position="124"/>
        <end position="183"/>
    </location>
</feature>
<keyword evidence="7" id="KW-1185">Reference proteome</keyword>
<dbReference type="InterPro" id="IPR037494">
    <property type="entry name" value="RAF1"/>
</dbReference>
<sequence length="502" mass="52143">MRVRGAVAGSQQHSRVRVVQCHARRSRPTSNPGGGLIISPGGNPQQGRAPSGGPGLILPGQAGPGGRSGAQRLMLPNDRPASPGPAAPGAPPGDRPLPNRYRPPPGFMDGAPDAGAPAGPALSDDEMISKLRSRAGHWFQLAKIIPALNAKGYDSTTLDELTGITPLEQNLWLVASTVYDSLAASAEAAEAPGLLQHFEAGGESLLYHFRFLPAERRVDAAQHIAANDLSAAECEVLARAMKEWDRRPGERQGFRNTAPDCLAFKYMRDAIECRFAEDAYAKLDQAAAVAASDGARARVAAARREIEEAEAAKAGGSSALSSNIMLTLLRLSPDELGVRPLPQLSDLGVATADDLAAAPSASQEGAFGTFTISASAGAGTAPHKWVALPQWKALSLARRPAALPVPDCSRNAAVVAASQCKSDDDKKRMVGPGLLVVDAHVEGELDPRAYYLAPAGERGALQLVDGAAAAARGGGVAAAVLFLARPPARENVAATTSELLQV</sequence>
<evidence type="ECO:0000256" key="2">
    <source>
        <dbReference type="SAM" id="MobiDB-lite"/>
    </source>
</evidence>
<reference evidence="6 7" key="1">
    <citation type="journal article" date="2013" name="BMC Genomics">
        <title>Reconstruction of the lipid metabolism for the microalga Monoraphidium neglectum from its genome sequence reveals characteristics suitable for biofuel production.</title>
        <authorList>
            <person name="Bogen C."/>
            <person name="Al-Dilaimi A."/>
            <person name="Albersmeier A."/>
            <person name="Wichmann J."/>
            <person name="Grundmann M."/>
            <person name="Rupp O."/>
            <person name="Lauersen K.J."/>
            <person name="Blifernez-Klassen O."/>
            <person name="Kalinowski J."/>
            <person name="Goesmann A."/>
            <person name="Mussgnug J.H."/>
            <person name="Kruse O."/>
        </authorList>
    </citation>
    <scope>NUCLEOTIDE SEQUENCE [LARGE SCALE GENOMIC DNA]</scope>
    <source>
        <strain evidence="6 7">SAG 48.87</strain>
    </source>
</reference>
<dbReference type="GeneID" id="25726574"/>
<dbReference type="AlphaFoldDB" id="A0A0D2KB96"/>
<feature type="compositionally biased region" description="Low complexity" evidence="2">
    <location>
        <begin position="107"/>
        <end position="122"/>
    </location>
</feature>
<evidence type="ECO:0000313" key="6">
    <source>
        <dbReference type="EMBL" id="KIZ07488.1"/>
    </source>
</evidence>
<organism evidence="6 7">
    <name type="scientific">Monoraphidium neglectum</name>
    <dbReference type="NCBI Taxonomy" id="145388"/>
    <lineage>
        <taxon>Eukaryota</taxon>
        <taxon>Viridiplantae</taxon>
        <taxon>Chlorophyta</taxon>
        <taxon>core chlorophytes</taxon>
        <taxon>Chlorophyceae</taxon>
        <taxon>CS clade</taxon>
        <taxon>Sphaeropleales</taxon>
        <taxon>Selenastraceae</taxon>
        <taxon>Monoraphidium</taxon>
    </lineage>
</organism>
<feature type="region of interest" description="Disordered" evidence="2">
    <location>
        <begin position="1"/>
        <end position="123"/>
    </location>
</feature>
<dbReference type="OrthoDB" id="2017169at2759"/>
<name>A0A0D2KB96_9CHLO</name>
<evidence type="ECO:0000259" key="5">
    <source>
        <dbReference type="Pfam" id="PF18579"/>
    </source>
</evidence>
<evidence type="ECO:0000313" key="7">
    <source>
        <dbReference type="Proteomes" id="UP000054498"/>
    </source>
</evidence>
<protein>
    <submittedName>
        <fullName evidence="6">Uncharacterized protein</fullName>
    </submittedName>
</protein>
<dbReference type="EMBL" id="KK100256">
    <property type="protein sequence ID" value="KIZ07488.1"/>
    <property type="molecule type" value="Genomic_DNA"/>
</dbReference>
<dbReference type="Pfam" id="PF18579">
    <property type="entry name" value="Raf1_HTH"/>
    <property type="match status" value="1"/>
</dbReference>
<accession>A0A0D2KB96</accession>
<dbReference type="InterPro" id="IPR041358">
    <property type="entry name" value="Raf1_N"/>
</dbReference>
<dbReference type="Pfam" id="PF18578">
    <property type="entry name" value="Raf1_N"/>
    <property type="match status" value="1"/>
</dbReference>
<feature type="domain" description="Rubisco accumulation factor 1 C-terminal" evidence="3">
    <location>
        <begin position="326"/>
        <end position="487"/>
    </location>
</feature>
<evidence type="ECO:0000259" key="3">
    <source>
        <dbReference type="Pfam" id="PF18087"/>
    </source>
</evidence>
<dbReference type="GO" id="GO:0110102">
    <property type="term" value="P:ribulose bisphosphate carboxylase complex assembly"/>
    <property type="evidence" value="ECO:0007669"/>
    <property type="project" value="UniProtKB-ARBA"/>
</dbReference>
<dbReference type="Proteomes" id="UP000054498">
    <property type="component" value="Unassembled WGS sequence"/>
</dbReference>
<dbReference type="RefSeq" id="XP_013906507.1">
    <property type="nucleotide sequence ID" value="XM_014051053.1"/>
</dbReference>
<dbReference type="PANTHER" id="PTHR35299">
    <property type="entry name" value="RUBISCO ACCUMULATION FACTOR 1"/>
    <property type="match status" value="1"/>
</dbReference>
<feature type="compositionally biased region" description="Pro residues" evidence="2">
    <location>
        <begin position="82"/>
        <end position="106"/>
    </location>
</feature>
<dbReference type="KEGG" id="mng:MNEG_0456"/>